<reference evidence="2" key="1">
    <citation type="journal article" date="2021" name="Nat. Commun.">
        <title>Genetic determinants of endophytism in the Arabidopsis root mycobiome.</title>
        <authorList>
            <person name="Mesny F."/>
            <person name="Miyauchi S."/>
            <person name="Thiergart T."/>
            <person name="Pickel B."/>
            <person name="Atanasova L."/>
            <person name="Karlsson M."/>
            <person name="Huettel B."/>
            <person name="Barry K.W."/>
            <person name="Haridas S."/>
            <person name="Chen C."/>
            <person name="Bauer D."/>
            <person name="Andreopoulos W."/>
            <person name="Pangilinan J."/>
            <person name="LaButti K."/>
            <person name="Riley R."/>
            <person name="Lipzen A."/>
            <person name="Clum A."/>
            <person name="Drula E."/>
            <person name="Henrissat B."/>
            <person name="Kohler A."/>
            <person name="Grigoriev I.V."/>
            <person name="Martin F.M."/>
            <person name="Hacquard S."/>
        </authorList>
    </citation>
    <scope>NUCLEOTIDE SEQUENCE</scope>
    <source>
        <strain evidence="2">MPI-CAGE-CH-0230</strain>
    </source>
</reference>
<dbReference type="GeneID" id="70184944"/>
<gene>
    <name evidence="2" type="ORF">B0I36DRAFT_334896</name>
</gene>
<dbReference type="RefSeq" id="XP_046007821.1">
    <property type="nucleotide sequence ID" value="XM_046155398.1"/>
</dbReference>
<organism evidence="2 3">
    <name type="scientific">Microdochium trichocladiopsis</name>
    <dbReference type="NCBI Taxonomy" id="1682393"/>
    <lineage>
        <taxon>Eukaryota</taxon>
        <taxon>Fungi</taxon>
        <taxon>Dikarya</taxon>
        <taxon>Ascomycota</taxon>
        <taxon>Pezizomycotina</taxon>
        <taxon>Sordariomycetes</taxon>
        <taxon>Xylariomycetidae</taxon>
        <taxon>Xylariales</taxon>
        <taxon>Microdochiaceae</taxon>
        <taxon>Microdochium</taxon>
    </lineage>
</organism>
<comment type="caution">
    <text evidence="2">The sequence shown here is derived from an EMBL/GenBank/DDBJ whole genome shotgun (WGS) entry which is preliminary data.</text>
</comment>
<feature type="region of interest" description="Disordered" evidence="1">
    <location>
        <begin position="70"/>
        <end position="89"/>
    </location>
</feature>
<dbReference type="Proteomes" id="UP000756346">
    <property type="component" value="Unassembled WGS sequence"/>
</dbReference>
<accession>A0A9P8XWT0</accession>
<evidence type="ECO:0000256" key="1">
    <source>
        <dbReference type="SAM" id="MobiDB-lite"/>
    </source>
</evidence>
<proteinExistence type="predicted"/>
<dbReference type="AlphaFoldDB" id="A0A9P8XWT0"/>
<evidence type="ECO:0000313" key="2">
    <source>
        <dbReference type="EMBL" id="KAH7021620.1"/>
    </source>
</evidence>
<dbReference type="EMBL" id="JAGTJQ010000010">
    <property type="protein sequence ID" value="KAH7021620.1"/>
    <property type="molecule type" value="Genomic_DNA"/>
</dbReference>
<evidence type="ECO:0000313" key="3">
    <source>
        <dbReference type="Proteomes" id="UP000756346"/>
    </source>
</evidence>
<name>A0A9P8XWT0_9PEZI</name>
<keyword evidence="3" id="KW-1185">Reference proteome</keyword>
<protein>
    <submittedName>
        <fullName evidence="2">Uncharacterized protein</fullName>
    </submittedName>
</protein>
<sequence>MHVTLSFCVPLRASSPATTTTPICSPKVKFEGPDSLLTRIPPSPPLAVNLLVRPFSDRVALTKYATFRKPAARSHPPRAPQHHLVRNFS</sequence>